<accession>A0AA39IM04</accession>
<name>A0AA39IM04_9BILA</name>
<protein>
    <submittedName>
        <fullName evidence="1">Uncharacterized protein</fullName>
    </submittedName>
</protein>
<dbReference type="Proteomes" id="UP001175271">
    <property type="component" value="Unassembled WGS sequence"/>
</dbReference>
<proteinExistence type="predicted"/>
<evidence type="ECO:0000313" key="1">
    <source>
        <dbReference type="EMBL" id="KAK0426773.1"/>
    </source>
</evidence>
<keyword evidence="2" id="KW-1185">Reference proteome</keyword>
<comment type="caution">
    <text evidence="1">The sequence shown here is derived from an EMBL/GenBank/DDBJ whole genome shotgun (WGS) entry which is preliminary data.</text>
</comment>
<reference evidence="1" key="1">
    <citation type="submission" date="2023-06" db="EMBL/GenBank/DDBJ databases">
        <title>Genomic analysis of the entomopathogenic nematode Steinernema hermaphroditum.</title>
        <authorList>
            <person name="Schwarz E.M."/>
            <person name="Heppert J.K."/>
            <person name="Baniya A."/>
            <person name="Schwartz H.T."/>
            <person name="Tan C.-H."/>
            <person name="Antoshechkin I."/>
            <person name="Sternberg P.W."/>
            <person name="Goodrich-Blair H."/>
            <person name="Dillman A.R."/>
        </authorList>
    </citation>
    <scope>NUCLEOTIDE SEQUENCE</scope>
    <source>
        <strain evidence="1">PS9179</strain>
        <tissue evidence="1">Whole animal</tissue>
    </source>
</reference>
<dbReference type="EMBL" id="JAUCMV010000001">
    <property type="protein sequence ID" value="KAK0426773.1"/>
    <property type="molecule type" value="Genomic_DNA"/>
</dbReference>
<dbReference type="AlphaFoldDB" id="A0AA39IM04"/>
<organism evidence="1 2">
    <name type="scientific">Steinernema hermaphroditum</name>
    <dbReference type="NCBI Taxonomy" id="289476"/>
    <lineage>
        <taxon>Eukaryota</taxon>
        <taxon>Metazoa</taxon>
        <taxon>Ecdysozoa</taxon>
        <taxon>Nematoda</taxon>
        <taxon>Chromadorea</taxon>
        <taxon>Rhabditida</taxon>
        <taxon>Tylenchina</taxon>
        <taxon>Panagrolaimomorpha</taxon>
        <taxon>Strongyloidoidea</taxon>
        <taxon>Steinernematidae</taxon>
        <taxon>Steinernema</taxon>
    </lineage>
</organism>
<sequence>MIFVGMRYEYGDVELEDVLREIGNNVGIRLSVVHRRLEKRIGAPITFAQINEVFHCEASSLFDAYLEGLGDYVTILTDPFDSHDVVVRCDGRISVAELQDRIRRRRAVQRWKAFLLLCCPIYESTLWDQSRLFLDERPTLLTLNRDLGTKAQTGLSALCEVFPDIVLVMDVTQEENLIFYPADRPKLSRDYLYFEFFQIVRRREKVKLSEICREMKLRHGVELDVRILRRLFHSNQSNPLDIIRRNPYFPRDKFHVSNLPSADDLLISVPGLILPPKCTVTKSTQTEPPPPVRTNIVENMIEYLRSSGGISLMATDVQKVMNRSKSKGDTPEYTYGEAFRSAKLMVQMSSGRLEMIAISGVPFVRLAQTSILPSQHRLEEEASTSYSKLL</sequence>
<gene>
    <name evidence="1" type="ORF">QR680_009891</name>
</gene>
<evidence type="ECO:0000313" key="2">
    <source>
        <dbReference type="Proteomes" id="UP001175271"/>
    </source>
</evidence>